<dbReference type="GeneID" id="35766191"/>
<evidence type="ECO:0000313" key="9">
    <source>
        <dbReference type="Proteomes" id="UP000269148"/>
    </source>
</evidence>
<dbReference type="GO" id="GO:0016887">
    <property type="term" value="F:ATP hydrolysis activity"/>
    <property type="evidence" value="ECO:0007669"/>
    <property type="project" value="InterPro"/>
</dbReference>
<dbReference type="KEGG" id="siq:DQ08_02325"/>
<proteinExistence type="inferred from homology"/>
<gene>
    <name evidence="7" type="ORF">DIY07_02485</name>
    <name evidence="6" type="ORF">DQ08_02325</name>
</gene>
<dbReference type="PANTHER" id="PTHR43335:SF8">
    <property type="entry name" value="ABC TRANSPORTER, ATP-BINDING PROTEIN"/>
    <property type="match status" value="1"/>
</dbReference>
<keyword evidence="4 7" id="KW-0067">ATP-binding</keyword>
<organism evidence="7 9">
    <name type="scientific">Streptococcus iniae</name>
    <name type="common">Streptococcus shiloi</name>
    <dbReference type="NCBI Taxonomy" id="1346"/>
    <lineage>
        <taxon>Bacteria</taxon>
        <taxon>Bacillati</taxon>
        <taxon>Bacillota</taxon>
        <taxon>Bacilli</taxon>
        <taxon>Lactobacillales</taxon>
        <taxon>Streptococcaceae</taxon>
        <taxon>Streptococcus</taxon>
    </lineage>
</organism>
<dbReference type="SMART" id="SM00382">
    <property type="entry name" value="AAA"/>
    <property type="match status" value="1"/>
</dbReference>
<evidence type="ECO:0000259" key="5">
    <source>
        <dbReference type="PROSITE" id="PS50893"/>
    </source>
</evidence>
<evidence type="ECO:0000256" key="2">
    <source>
        <dbReference type="ARBA" id="ARBA00022448"/>
    </source>
</evidence>
<dbReference type="SMR" id="A0A3L8GP54"/>
<dbReference type="STRING" id="1346.BMF34_02450"/>
<keyword evidence="8" id="KW-1185">Reference proteome</keyword>
<dbReference type="EMBL" id="CP007586">
    <property type="protein sequence ID" value="AHY15318.1"/>
    <property type="molecule type" value="Genomic_DNA"/>
</dbReference>
<protein>
    <submittedName>
        <fullName evidence="6 7">ABC transporter ATP-binding protein</fullName>
    </submittedName>
</protein>
<dbReference type="PROSITE" id="PS00211">
    <property type="entry name" value="ABC_TRANSPORTER_1"/>
    <property type="match status" value="1"/>
</dbReference>
<evidence type="ECO:0000313" key="8">
    <source>
        <dbReference type="Proteomes" id="UP000025245"/>
    </source>
</evidence>
<keyword evidence="3" id="KW-0547">Nucleotide-binding</keyword>
<accession>A0A3L8GP54</accession>
<dbReference type="InterPro" id="IPR017871">
    <property type="entry name" value="ABC_transporter-like_CS"/>
</dbReference>
<dbReference type="AlphaFoldDB" id="A0A3L8GP54"/>
<dbReference type="KEGG" id="sio:DW64_02315"/>
<dbReference type="InterPro" id="IPR027417">
    <property type="entry name" value="P-loop_NTPase"/>
</dbReference>
<evidence type="ECO:0000256" key="1">
    <source>
        <dbReference type="ARBA" id="ARBA00005417"/>
    </source>
</evidence>
<dbReference type="Proteomes" id="UP000025245">
    <property type="component" value="Chromosome"/>
</dbReference>
<comment type="similarity">
    <text evidence="1">Belongs to the ABC transporter superfamily.</text>
</comment>
<reference evidence="6 8" key="1">
    <citation type="journal article" date="2014" name="Genome Announc.">
        <title>Complete Genome Sequence of a Virulent Strain, Streptococcus iniae ISET0901, Isolated from Diseased Tilapia.</title>
        <authorList>
            <person name="Pridgeon J.W."/>
            <person name="Zhang D."/>
            <person name="Zhang L."/>
        </authorList>
    </citation>
    <scope>NUCLEOTIDE SEQUENCE [LARGE SCALE GENOMIC DNA]</scope>
    <source>
        <strain evidence="6 8">ISET0901</strain>
    </source>
</reference>
<dbReference type="KEGG" id="siz:SI82_02560"/>
<dbReference type="PROSITE" id="PS50893">
    <property type="entry name" value="ABC_TRANSPORTER_2"/>
    <property type="match status" value="1"/>
</dbReference>
<evidence type="ECO:0000256" key="4">
    <source>
        <dbReference type="ARBA" id="ARBA00022840"/>
    </source>
</evidence>
<dbReference type="Gene3D" id="3.40.50.300">
    <property type="entry name" value="P-loop containing nucleotide triphosphate hydrolases"/>
    <property type="match status" value="1"/>
</dbReference>
<dbReference type="EMBL" id="QLQD01000027">
    <property type="protein sequence ID" value="RLU58248.1"/>
    <property type="molecule type" value="Genomic_DNA"/>
</dbReference>
<evidence type="ECO:0000313" key="7">
    <source>
        <dbReference type="EMBL" id="RLU58248.1"/>
    </source>
</evidence>
<dbReference type="GO" id="GO:0005524">
    <property type="term" value="F:ATP binding"/>
    <property type="evidence" value="ECO:0007669"/>
    <property type="project" value="UniProtKB-KW"/>
</dbReference>
<sequence>MKVIDLQNMSFAFRKQEIFNNITMSFESGEIIGIVGNNGSGKSVLFKLIAGLIKPQKGEIWVNGKEIGNSIKFAKNIGVLIEEPSFLPDLTAFDNLGLLLSINHKVSKEVIERALNSVGLLEHRNKKVKKFSLGMKKKMGIAQAIMENPNVLLLDEPMNALDEESIDKIRKLILRFAQNGGTVLIASHNKEDIAYLCQKVYRVKDAKLVLE</sequence>
<dbReference type="InterPro" id="IPR003593">
    <property type="entry name" value="AAA+_ATPase"/>
</dbReference>
<name>A0A3L8GP54_STRIN</name>
<dbReference type="OrthoDB" id="9804819at2"/>
<feature type="domain" description="ABC transporter" evidence="5">
    <location>
        <begin position="4"/>
        <end position="211"/>
    </location>
</feature>
<reference evidence="7 9" key="2">
    <citation type="submission" date="2018-06" db="EMBL/GenBank/DDBJ databases">
        <title>Mutators as drivers of adaptation in pathogenic bacteria and a risk factor for host jumps and vaccine escape.</title>
        <authorList>
            <person name="Barnes A.C."/>
            <person name="Silayeva O."/>
        </authorList>
    </citation>
    <scope>NUCLEOTIDE SEQUENCE [LARGE SCALE GENOMIC DNA]</scope>
    <source>
        <strain evidence="7 9">QMA0445</strain>
    </source>
</reference>
<evidence type="ECO:0000256" key="3">
    <source>
        <dbReference type="ARBA" id="ARBA00022741"/>
    </source>
</evidence>
<keyword evidence="2" id="KW-0813">Transport</keyword>
<dbReference type="SUPFAM" id="SSF52540">
    <property type="entry name" value="P-loop containing nucleoside triphosphate hydrolases"/>
    <property type="match status" value="1"/>
</dbReference>
<dbReference type="Proteomes" id="UP000269148">
    <property type="component" value="Unassembled WGS sequence"/>
</dbReference>
<dbReference type="InterPro" id="IPR003439">
    <property type="entry name" value="ABC_transporter-like_ATP-bd"/>
</dbReference>
<evidence type="ECO:0000313" key="6">
    <source>
        <dbReference type="EMBL" id="AHY15318.1"/>
    </source>
</evidence>
<dbReference type="PANTHER" id="PTHR43335">
    <property type="entry name" value="ABC TRANSPORTER, ATP-BINDING PROTEIN"/>
    <property type="match status" value="1"/>
</dbReference>
<dbReference type="RefSeq" id="WP_003100908.1">
    <property type="nucleotide sequence ID" value="NZ_CP010783.1"/>
</dbReference>
<dbReference type="Pfam" id="PF00005">
    <property type="entry name" value="ABC_tran"/>
    <property type="match status" value="1"/>
</dbReference>